<gene>
    <name evidence="5" type="ORF">GLOIN_2v1875677</name>
</gene>
<evidence type="ECO:0000256" key="3">
    <source>
        <dbReference type="ARBA" id="ARBA00022525"/>
    </source>
</evidence>
<evidence type="ECO:0000259" key="4">
    <source>
        <dbReference type="Pfam" id="PF20147"/>
    </source>
</evidence>
<dbReference type="CDD" id="cd00882">
    <property type="entry name" value="Ras_like_GTPase"/>
    <property type="match status" value="1"/>
</dbReference>
<dbReference type="InterPro" id="IPR045379">
    <property type="entry name" value="Crinkler_N"/>
</dbReference>
<keyword evidence="3" id="KW-0964">Secreted</keyword>
<dbReference type="STRING" id="747089.A0A2H5U4G2"/>
<organism evidence="5 6">
    <name type="scientific">Rhizophagus irregularis (strain DAOM 181602 / DAOM 197198 / MUCL 43194)</name>
    <name type="common">Arbuscular mycorrhizal fungus</name>
    <name type="synonym">Glomus intraradices</name>
    <dbReference type="NCBI Taxonomy" id="747089"/>
    <lineage>
        <taxon>Eukaryota</taxon>
        <taxon>Fungi</taxon>
        <taxon>Fungi incertae sedis</taxon>
        <taxon>Mucoromycota</taxon>
        <taxon>Glomeromycotina</taxon>
        <taxon>Glomeromycetes</taxon>
        <taxon>Glomerales</taxon>
        <taxon>Glomeraceae</taxon>
        <taxon>Rhizophagus</taxon>
    </lineage>
</organism>
<evidence type="ECO:0000313" key="5">
    <source>
        <dbReference type="EMBL" id="POG71844.1"/>
    </source>
</evidence>
<evidence type="ECO:0000313" key="6">
    <source>
        <dbReference type="Proteomes" id="UP000018888"/>
    </source>
</evidence>
<dbReference type="SUPFAM" id="SSF52540">
    <property type="entry name" value="P-loop containing nucleoside triphosphate hydrolases"/>
    <property type="match status" value="1"/>
</dbReference>
<comment type="caution">
    <text evidence="5">The sequence shown here is derived from an EMBL/GenBank/DDBJ whole genome shotgun (WGS) entry which is preliminary data.</text>
</comment>
<dbReference type="Pfam" id="PF20147">
    <property type="entry name" value="Crinkler"/>
    <property type="match status" value="1"/>
</dbReference>
<protein>
    <recommendedName>
        <fullName evidence="4">Crinkler effector protein N-terminal domain-containing protein</fullName>
    </recommendedName>
</protein>
<dbReference type="EMBL" id="AUPC02000103">
    <property type="protein sequence ID" value="POG71844.1"/>
    <property type="molecule type" value="Genomic_DNA"/>
</dbReference>
<dbReference type="PANTHER" id="PTHR32046:SF12">
    <property type="entry name" value="AIG1-TYPE G DOMAIN-CONTAINING PROTEIN"/>
    <property type="match status" value="1"/>
</dbReference>
<dbReference type="VEuPathDB" id="FungiDB:RhiirFUN_010009"/>
<dbReference type="GO" id="GO:0043657">
    <property type="term" value="C:host cell"/>
    <property type="evidence" value="ECO:0007669"/>
    <property type="project" value="UniProtKB-SubCell"/>
</dbReference>
<reference evidence="5 6" key="1">
    <citation type="journal article" date="2013" name="Proc. Natl. Acad. Sci. U.S.A.">
        <title>Genome of an arbuscular mycorrhizal fungus provides insight into the oldest plant symbiosis.</title>
        <authorList>
            <person name="Tisserant E."/>
            <person name="Malbreil M."/>
            <person name="Kuo A."/>
            <person name="Kohler A."/>
            <person name="Symeonidi A."/>
            <person name="Balestrini R."/>
            <person name="Charron P."/>
            <person name="Duensing N."/>
            <person name="Frei Dit Frey N."/>
            <person name="Gianinazzi-Pearson V."/>
            <person name="Gilbert L.B."/>
            <person name="Handa Y."/>
            <person name="Herr J.R."/>
            <person name="Hijri M."/>
            <person name="Koul R."/>
            <person name="Kawaguchi M."/>
            <person name="Krajinski F."/>
            <person name="Lammers P.J."/>
            <person name="Masclaux F.G."/>
            <person name="Murat C."/>
            <person name="Morin E."/>
            <person name="Ndikumana S."/>
            <person name="Pagni M."/>
            <person name="Petitpierre D."/>
            <person name="Requena N."/>
            <person name="Rosikiewicz P."/>
            <person name="Riley R."/>
            <person name="Saito K."/>
            <person name="San Clemente H."/>
            <person name="Shapiro H."/>
            <person name="van Tuinen D."/>
            <person name="Becard G."/>
            <person name="Bonfante P."/>
            <person name="Paszkowski U."/>
            <person name="Shachar-Hill Y.Y."/>
            <person name="Tuskan G.A."/>
            <person name="Young P.W."/>
            <person name="Sanders I.R."/>
            <person name="Henrissat B."/>
            <person name="Rensing S.A."/>
            <person name="Grigoriev I.V."/>
            <person name="Corradi N."/>
            <person name="Roux C."/>
            <person name="Martin F."/>
        </authorList>
    </citation>
    <scope>NUCLEOTIDE SEQUENCE [LARGE SCALE GENOMIC DNA]</scope>
    <source>
        <strain evidence="5 6">DAOM 197198</strain>
    </source>
</reference>
<comment type="subcellular location">
    <subcellularLocation>
        <location evidence="1">Host cell</location>
    </subcellularLocation>
    <subcellularLocation>
        <location evidence="2">Secreted</location>
    </subcellularLocation>
</comment>
<dbReference type="Gene3D" id="3.40.50.300">
    <property type="entry name" value="P-loop containing nucleotide triphosphate hydrolases"/>
    <property type="match status" value="1"/>
</dbReference>
<dbReference type="GO" id="GO:0005576">
    <property type="term" value="C:extracellular region"/>
    <property type="evidence" value="ECO:0007669"/>
    <property type="project" value="UniProtKB-SubCell"/>
</dbReference>
<evidence type="ECO:0000256" key="1">
    <source>
        <dbReference type="ARBA" id="ARBA00004340"/>
    </source>
</evidence>
<proteinExistence type="predicted"/>
<name>A0A2H5U4G2_RHIID</name>
<accession>A0A2H5U4G2</accession>
<reference evidence="5 6" key="2">
    <citation type="journal article" date="2018" name="New Phytol.">
        <title>High intraspecific genome diversity in the model arbuscular mycorrhizal symbiont Rhizophagus irregularis.</title>
        <authorList>
            <person name="Chen E.C.H."/>
            <person name="Morin E."/>
            <person name="Beaudet D."/>
            <person name="Noel J."/>
            <person name="Yildirir G."/>
            <person name="Ndikumana S."/>
            <person name="Charron P."/>
            <person name="St-Onge C."/>
            <person name="Giorgi J."/>
            <person name="Kruger M."/>
            <person name="Marton T."/>
            <person name="Ropars J."/>
            <person name="Grigoriev I.V."/>
            <person name="Hainaut M."/>
            <person name="Henrissat B."/>
            <person name="Roux C."/>
            <person name="Martin F."/>
            <person name="Corradi N."/>
        </authorList>
    </citation>
    <scope>NUCLEOTIDE SEQUENCE [LARGE SCALE GENOMIC DNA]</scope>
    <source>
        <strain evidence="5 6">DAOM 197198</strain>
    </source>
</reference>
<keyword evidence="6" id="KW-1185">Reference proteome</keyword>
<dbReference type="PANTHER" id="PTHR32046">
    <property type="entry name" value="G DOMAIN-CONTAINING PROTEIN"/>
    <property type="match status" value="1"/>
</dbReference>
<dbReference type="Proteomes" id="UP000018888">
    <property type="component" value="Unassembled WGS sequence"/>
</dbReference>
<dbReference type="AlphaFoldDB" id="A0A2H5U4G2"/>
<dbReference type="InterPro" id="IPR027417">
    <property type="entry name" value="P-loop_NTPase"/>
</dbReference>
<sequence>MSKNITLSCLIQGTSLDKYFKITIDKNSDISDLKETIWNKNKNTFSSIDANSLILWKVRIPISDKEKFKQLNFNESTIEGDLSGTKIDDATDEVKDVFCDSPIGKHIHIIIGQSITENSTTTTHALNQETQSLAQQTGAMYSKEESNERNGRSLFSVIFIVLLYYSEKFLMTILLLIPNNTISIWLVYFNKFLFFLKSKYIYTDLNIPSHSFLKDNLFFNRETSDISKNDQPDKKNSCEYITNTRSRQSSLNNSSQSDFRLGLNYDETNPFGLSLFDQNRQNNEINNRAGFNLSGQSSCTCKILLLGGTGTGKSTIINMMANYFLGGTLENPKVVIPTKYFKVTENAFGRNDTEAKVGDVTRSQTTKCCNYEFKHPENPSCNFVFIDTPGMSDTNGIEQDDKNIQEIINTAIDAGSLTAIIIIASGTEARVTPTIKNTLTRLANNLPDEIISNNLLLILTKCTKSSASFSEDAFAKEIVKPKKIFYMDNQIFCADPQIWLNDDDEYSTVKHQWDKSFKTFSNLLKIIPEMNDTSTKAFTKMRELRNKIKSEIVTISQITTNIQQVQDKLEAAYKALQKTGDQKNSFANYTTTEEITIKKPIQKDTKDTLCTTHMRDGIICHENCQLEFNFESGSNNFISCSCMGQDGKCKVCGCGPSSHYHDNTEMVTETKTIEKVLEDIKAKYDLADQNHKVISNHATRFQESFANLQDQANANYDKILQLCTDLSKICSRFNFVDELHANIENMRMDARNIQSIDIRTKAESDIRNLETFINGLSNRIV</sequence>
<evidence type="ECO:0000256" key="2">
    <source>
        <dbReference type="ARBA" id="ARBA00004613"/>
    </source>
</evidence>
<feature type="domain" description="Crinkler effector protein N-terminal" evidence="4">
    <location>
        <begin position="5"/>
        <end position="111"/>
    </location>
</feature>